<dbReference type="EMBL" id="RCZC01000005">
    <property type="protein sequence ID" value="TPG51694.1"/>
    <property type="molecule type" value="Genomic_DNA"/>
</dbReference>
<organism evidence="11 12">
    <name type="scientific">Sphingomonas glacialis</name>
    <dbReference type="NCBI Taxonomy" id="658225"/>
    <lineage>
        <taxon>Bacteria</taxon>
        <taxon>Pseudomonadati</taxon>
        <taxon>Pseudomonadota</taxon>
        <taxon>Alphaproteobacteria</taxon>
        <taxon>Sphingomonadales</taxon>
        <taxon>Sphingomonadaceae</taxon>
        <taxon>Sphingomonas</taxon>
    </lineage>
</organism>
<evidence type="ECO:0000256" key="7">
    <source>
        <dbReference type="ARBA" id="ARBA00022833"/>
    </source>
</evidence>
<dbReference type="Pfam" id="PF19425">
    <property type="entry name" value="Csd3_N2"/>
    <property type="match status" value="1"/>
</dbReference>
<dbReference type="Proteomes" id="UP000319931">
    <property type="component" value="Unassembled WGS sequence"/>
</dbReference>
<protein>
    <submittedName>
        <fullName evidence="11">M23 family metallopeptidase</fullName>
    </submittedName>
</protein>
<evidence type="ECO:0000259" key="9">
    <source>
        <dbReference type="Pfam" id="PF01551"/>
    </source>
</evidence>
<evidence type="ECO:0000256" key="8">
    <source>
        <dbReference type="ARBA" id="ARBA00023049"/>
    </source>
</evidence>
<dbReference type="GO" id="GO:0004222">
    <property type="term" value="F:metalloendopeptidase activity"/>
    <property type="evidence" value="ECO:0007669"/>
    <property type="project" value="TreeGrafter"/>
</dbReference>
<comment type="subcellular location">
    <subcellularLocation>
        <location evidence="2">Cell envelope</location>
    </subcellularLocation>
</comment>
<keyword evidence="3" id="KW-0645">Protease</keyword>
<dbReference type="Gene3D" id="3.10.450.350">
    <property type="match status" value="1"/>
</dbReference>
<keyword evidence="8" id="KW-0482">Metalloprotease</keyword>
<name>A0A502FQJ9_9SPHN</name>
<evidence type="ECO:0000313" key="11">
    <source>
        <dbReference type="EMBL" id="TPG51694.1"/>
    </source>
</evidence>
<proteinExistence type="predicted"/>
<dbReference type="GO" id="GO:0006508">
    <property type="term" value="P:proteolysis"/>
    <property type="evidence" value="ECO:0007669"/>
    <property type="project" value="UniProtKB-KW"/>
</dbReference>
<feature type="domain" description="M23ase beta-sheet core" evidence="9">
    <location>
        <begin position="360"/>
        <end position="455"/>
    </location>
</feature>
<dbReference type="GO" id="GO:0046872">
    <property type="term" value="F:metal ion binding"/>
    <property type="evidence" value="ECO:0007669"/>
    <property type="project" value="UniProtKB-KW"/>
</dbReference>
<dbReference type="FunFam" id="2.70.70.10:FF:000006">
    <property type="entry name" value="M23 family peptidase"/>
    <property type="match status" value="1"/>
</dbReference>
<dbReference type="AlphaFoldDB" id="A0A502FQJ9"/>
<comment type="caution">
    <text evidence="11">The sequence shown here is derived from an EMBL/GenBank/DDBJ whole genome shotgun (WGS) entry which is preliminary data.</text>
</comment>
<dbReference type="Gene3D" id="2.70.70.10">
    <property type="entry name" value="Glucose Permease (Domain IIA)"/>
    <property type="match status" value="1"/>
</dbReference>
<keyword evidence="5" id="KW-0732">Signal</keyword>
<evidence type="ECO:0000313" key="12">
    <source>
        <dbReference type="Proteomes" id="UP000319931"/>
    </source>
</evidence>
<feature type="domain" description="Csd3-like second N-terminal" evidence="10">
    <location>
        <begin position="235"/>
        <end position="348"/>
    </location>
</feature>
<evidence type="ECO:0000256" key="5">
    <source>
        <dbReference type="ARBA" id="ARBA00022729"/>
    </source>
</evidence>
<evidence type="ECO:0000256" key="4">
    <source>
        <dbReference type="ARBA" id="ARBA00022723"/>
    </source>
</evidence>
<dbReference type="InterPro" id="IPR050570">
    <property type="entry name" value="Cell_wall_metabolism_enzyme"/>
</dbReference>
<reference evidence="11 12" key="1">
    <citation type="journal article" date="2019" name="Environ. Microbiol.">
        <title>Species interactions and distinct microbial communities in high Arctic permafrost affected cryosols are associated with the CH4 and CO2 gas fluxes.</title>
        <authorList>
            <person name="Altshuler I."/>
            <person name="Hamel J."/>
            <person name="Turney S."/>
            <person name="Magnuson E."/>
            <person name="Levesque R."/>
            <person name="Greer C."/>
            <person name="Whyte L.G."/>
        </authorList>
    </citation>
    <scope>NUCLEOTIDE SEQUENCE [LARGE SCALE GENOMIC DNA]</scope>
    <source>
        <strain evidence="11 12">E6.1</strain>
    </source>
</reference>
<dbReference type="PANTHER" id="PTHR21666:SF289">
    <property type="entry name" value="L-ALA--D-GLU ENDOPEPTIDASE"/>
    <property type="match status" value="1"/>
</dbReference>
<evidence type="ECO:0000256" key="6">
    <source>
        <dbReference type="ARBA" id="ARBA00022801"/>
    </source>
</evidence>
<sequence length="488" mass="51677">MFLRNDHGLDQAGGTAAIAFGRAIVPNPELTRFEKLRAAALKVDWVPDLGSRIGTLDWWRGAATCAGLCATALAIAPPISRPILGAVPAPLSGADRDEVRAQAILPLALGANSGRHMASNDLVVPLAEAPERPIEDRTATVGQGDSFGDMLERAGVSERDSQNAVALIAGAVPLGDLKPGTQVPMTLGRRPNRSVARPLEALALRARFDQELTLKRVGDQLVLTRHAIAIDNTPLRIQGPVGSSLYRSARAAGVPVKLVETYIKAIASKFAIGRVGRDDSYDLVIERKRAATGETQLGNLLFAGLDHGAAKTQLVQWTDGTWYEASGQAERQGMFTMPVSMARVTSSFGMRFHPLLGFTRMHKGIDIGTPWGTPVHAPADGTIVYAGRSGGYGNLIKMAHGGNIVTCYGHLSRFATRSGQHVARGDVIGYSGNSGMSTGPHLHWEVLRGGVAVNPRGFSFSSVATLSGEQLRAFKAKVASLLAVKPGA</sequence>
<accession>A0A502FQJ9</accession>
<keyword evidence="7" id="KW-0862">Zinc</keyword>
<dbReference type="CDD" id="cd12797">
    <property type="entry name" value="M23_peptidase"/>
    <property type="match status" value="1"/>
</dbReference>
<dbReference type="OrthoDB" id="9815245at2"/>
<dbReference type="RefSeq" id="WP_140851459.1">
    <property type="nucleotide sequence ID" value="NZ_RCZC01000005.1"/>
</dbReference>
<dbReference type="SUPFAM" id="SSF51261">
    <property type="entry name" value="Duplicated hybrid motif"/>
    <property type="match status" value="1"/>
</dbReference>
<keyword evidence="12" id="KW-1185">Reference proteome</keyword>
<keyword evidence="6" id="KW-0378">Hydrolase</keyword>
<dbReference type="InterPro" id="IPR011055">
    <property type="entry name" value="Dup_hybrid_motif"/>
</dbReference>
<dbReference type="Pfam" id="PF01551">
    <property type="entry name" value="Peptidase_M23"/>
    <property type="match status" value="1"/>
</dbReference>
<dbReference type="GO" id="GO:0030313">
    <property type="term" value="C:cell envelope"/>
    <property type="evidence" value="ECO:0007669"/>
    <property type="project" value="UniProtKB-SubCell"/>
</dbReference>
<evidence type="ECO:0000259" key="10">
    <source>
        <dbReference type="Pfam" id="PF19425"/>
    </source>
</evidence>
<comment type="cofactor">
    <cofactor evidence="1">
        <name>Zn(2+)</name>
        <dbReference type="ChEBI" id="CHEBI:29105"/>
    </cofactor>
</comment>
<dbReference type="InterPro" id="IPR045834">
    <property type="entry name" value="Csd3_N2"/>
</dbReference>
<dbReference type="InterPro" id="IPR016047">
    <property type="entry name" value="M23ase_b-sheet_dom"/>
</dbReference>
<evidence type="ECO:0000256" key="2">
    <source>
        <dbReference type="ARBA" id="ARBA00004196"/>
    </source>
</evidence>
<keyword evidence="4" id="KW-0479">Metal-binding</keyword>
<gene>
    <name evidence="11" type="ORF">EAH76_16930</name>
</gene>
<evidence type="ECO:0000256" key="1">
    <source>
        <dbReference type="ARBA" id="ARBA00001947"/>
    </source>
</evidence>
<dbReference type="PANTHER" id="PTHR21666">
    <property type="entry name" value="PEPTIDASE-RELATED"/>
    <property type="match status" value="1"/>
</dbReference>
<evidence type="ECO:0000256" key="3">
    <source>
        <dbReference type="ARBA" id="ARBA00022670"/>
    </source>
</evidence>